<dbReference type="NCBIfam" id="TIGR00079">
    <property type="entry name" value="pept_deformyl"/>
    <property type="match status" value="1"/>
</dbReference>
<dbReference type="PRINTS" id="PR01576">
    <property type="entry name" value="PDEFORMYLASE"/>
</dbReference>
<name>K7YPQ0_9PROT</name>
<dbReference type="PANTHER" id="PTHR10458:SF22">
    <property type="entry name" value="PEPTIDE DEFORMYLASE"/>
    <property type="match status" value="1"/>
</dbReference>
<comment type="catalytic activity">
    <reaction evidence="2">
        <text>N-terminal N-formyl-L-methionyl-[peptide] + H2O = N-terminal L-methionyl-[peptide] + formate</text>
        <dbReference type="Rhea" id="RHEA:24420"/>
        <dbReference type="Rhea" id="RHEA-COMP:10639"/>
        <dbReference type="Rhea" id="RHEA-COMP:10640"/>
        <dbReference type="ChEBI" id="CHEBI:15377"/>
        <dbReference type="ChEBI" id="CHEBI:15740"/>
        <dbReference type="ChEBI" id="CHEBI:49298"/>
        <dbReference type="ChEBI" id="CHEBI:64731"/>
        <dbReference type="EC" id="3.5.1.88"/>
    </reaction>
</comment>
<dbReference type="EC" id="3.5.1.88" evidence="2"/>
<keyword evidence="4" id="KW-1185">Reference proteome</keyword>
<keyword evidence="2 3" id="KW-0378">Hydrolase</keyword>
<evidence type="ECO:0000313" key="3">
    <source>
        <dbReference type="EMBL" id="AFX98549.1"/>
    </source>
</evidence>
<comment type="function">
    <text evidence="2">Removes the formyl group from the N-terminal Met of newly synthesized proteins. Requires at least a dipeptide for an efficient rate of reaction. N-terminal L-methionine is a prerequisite for activity but the enzyme has broad specificity at other positions.</text>
</comment>
<dbReference type="NCBIfam" id="NF001159">
    <property type="entry name" value="PRK00150.1-3"/>
    <property type="match status" value="1"/>
</dbReference>
<comment type="cofactor">
    <cofactor evidence="2">
        <name>Fe(2+)</name>
        <dbReference type="ChEBI" id="CHEBI:29033"/>
    </cofactor>
    <text evidence="2">Binds 1 Fe(2+) ion.</text>
</comment>
<dbReference type="AlphaFoldDB" id="K7YPQ0"/>
<dbReference type="KEGG" id="thal:A1OE_354"/>
<dbReference type="HAMAP" id="MF_00163">
    <property type="entry name" value="Pep_deformylase"/>
    <property type="match status" value="1"/>
</dbReference>
<dbReference type="PANTHER" id="PTHR10458">
    <property type="entry name" value="PEPTIDE DEFORMYLASE"/>
    <property type="match status" value="1"/>
</dbReference>
<accession>K7YPQ0</accession>
<dbReference type="RefSeq" id="WP_015088047.1">
    <property type="nucleotide sequence ID" value="NC_019566.1"/>
</dbReference>
<evidence type="ECO:0000256" key="1">
    <source>
        <dbReference type="ARBA" id="ARBA00010759"/>
    </source>
</evidence>
<keyword evidence="2" id="KW-0479">Metal-binding</keyword>
<dbReference type="EMBL" id="CP003539">
    <property type="protein sequence ID" value="AFX98549.1"/>
    <property type="molecule type" value="Genomic_DNA"/>
</dbReference>
<dbReference type="CDD" id="cd00487">
    <property type="entry name" value="Pep_deformylase"/>
    <property type="match status" value="1"/>
</dbReference>
<dbReference type="InterPro" id="IPR036821">
    <property type="entry name" value="Peptide_deformylase_sf"/>
</dbReference>
<feature type="active site" evidence="2">
    <location>
        <position position="141"/>
    </location>
</feature>
<dbReference type="SUPFAM" id="SSF56420">
    <property type="entry name" value="Peptide deformylase"/>
    <property type="match status" value="1"/>
</dbReference>
<proteinExistence type="inferred from homology"/>
<dbReference type="GO" id="GO:0006412">
    <property type="term" value="P:translation"/>
    <property type="evidence" value="ECO:0007669"/>
    <property type="project" value="UniProtKB-UniRule"/>
</dbReference>
<feature type="binding site" evidence="2">
    <location>
        <position position="98"/>
    </location>
    <ligand>
        <name>Fe cation</name>
        <dbReference type="ChEBI" id="CHEBI:24875"/>
    </ligand>
</feature>
<feature type="binding site" evidence="2">
    <location>
        <position position="140"/>
    </location>
    <ligand>
        <name>Fe cation</name>
        <dbReference type="ChEBI" id="CHEBI:24875"/>
    </ligand>
</feature>
<dbReference type="Proteomes" id="UP000010077">
    <property type="component" value="Chromosome"/>
</dbReference>
<dbReference type="PIRSF" id="PIRSF004749">
    <property type="entry name" value="Pep_def"/>
    <property type="match status" value="1"/>
</dbReference>
<reference evidence="3 4" key="1">
    <citation type="journal article" date="2012" name="Proc. Natl. Acad. Sci. U.S.A.">
        <title>Genome streamlining and chemical defense in a coral reef symbiosis.</title>
        <authorList>
            <person name="Kwan J.C."/>
            <person name="Donia M.S."/>
            <person name="Han A.W."/>
            <person name="Hirose E."/>
            <person name="Haygood M.G."/>
            <person name="Schmidt E.W."/>
        </authorList>
    </citation>
    <scope>NUCLEOTIDE SEQUENCE [LARGE SCALE GENOMIC DNA]</scope>
    <source>
        <strain evidence="3 4">L2</strain>
    </source>
</reference>
<dbReference type="PATRIC" id="fig|1193729.4.peg.204"/>
<keyword evidence="2" id="KW-0648">Protein biosynthesis</keyword>
<evidence type="ECO:0000313" key="4">
    <source>
        <dbReference type="Proteomes" id="UP000010077"/>
    </source>
</evidence>
<dbReference type="GO" id="GO:0042586">
    <property type="term" value="F:peptide deformylase activity"/>
    <property type="evidence" value="ECO:0007669"/>
    <property type="project" value="UniProtKB-UniRule"/>
</dbReference>
<dbReference type="InterPro" id="IPR023635">
    <property type="entry name" value="Peptide_deformylase"/>
</dbReference>
<organism evidence="3 4">
    <name type="scientific">Candidatus Endolissoclinum faulkneri L2</name>
    <dbReference type="NCBI Taxonomy" id="1193729"/>
    <lineage>
        <taxon>Bacteria</taxon>
        <taxon>Pseudomonadati</taxon>
        <taxon>Pseudomonadota</taxon>
        <taxon>Alphaproteobacteria</taxon>
        <taxon>Rhodospirillales</taxon>
        <taxon>Rhodospirillaceae</taxon>
        <taxon>Candidatus Endolissoclinum</taxon>
    </lineage>
</organism>
<sequence>MVINMPKQSIIWAPDPILKVNCTPVAFVDKEILTLMEDMLETMYDAPGIGLAAPQVGVTKRVIVLDVSKKDSQQAPLCLANPEIIWRSYDNITYEEGCLSLPDFYTDVKRSAAVKVRYVDRNGHKQEIHAKGLLAICLQHEIDHINGILLVDNISRLKRNIFFKKMIRVKKIIRKNTHSGTVTP</sequence>
<gene>
    <name evidence="2 3" type="primary">def</name>
    <name evidence="3" type="ORF">A1OE_354</name>
</gene>
<feature type="binding site" evidence="2">
    <location>
        <position position="144"/>
    </location>
    <ligand>
        <name>Fe cation</name>
        <dbReference type="ChEBI" id="CHEBI:24875"/>
    </ligand>
</feature>
<protein>
    <recommendedName>
        <fullName evidence="2">Peptide deformylase</fullName>
        <shortName evidence="2">PDF</shortName>
        <ecNumber evidence="2">3.5.1.88</ecNumber>
    </recommendedName>
    <alternativeName>
        <fullName evidence="2">Polypeptide deformylase</fullName>
    </alternativeName>
</protein>
<dbReference type="Pfam" id="PF01327">
    <property type="entry name" value="Pep_deformylase"/>
    <property type="match status" value="1"/>
</dbReference>
<dbReference type="GO" id="GO:0046872">
    <property type="term" value="F:metal ion binding"/>
    <property type="evidence" value="ECO:0007669"/>
    <property type="project" value="UniProtKB-KW"/>
</dbReference>
<comment type="similarity">
    <text evidence="1 2">Belongs to the polypeptide deformylase family.</text>
</comment>
<evidence type="ECO:0000256" key="2">
    <source>
        <dbReference type="HAMAP-Rule" id="MF_00163"/>
    </source>
</evidence>
<dbReference type="HOGENOM" id="CLU_061901_2_0_5"/>
<dbReference type="eggNOG" id="COG0242">
    <property type="taxonomic scope" value="Bacteria"/>
</dbReference>
<dbReference type="Gene3D" id="3.90.45.10">
    <property type="entry name" value="Peptide deformylase"/>
    <property type="match status" value="1"/>
</dbReference>
<keyword evidence="2" id="KW-0408">Iron</keyword>
<dbReference type="STRING" id="1193729.A1OE_354"/>